<comment type="caution">
    <text evidence="1">The sequence shown here is derived from an EMBL/GenBank/DDBJ whole genome shotgun (WGS) entry which is preliminary data.</text>
</comment>
<feature type="non-terminal residue" evidence="1">
    <location>
        <position position="1"/>
    </location>
</feature>
<evidence type="ECO:0000313" key="2">
    <source>
        <dbReference type="Proteomes" id="UP000237000"/>
    </source>
</evidence>
<dbReference type="InParanoid" id="A0A2P5CYX4"/>
<sequence>PPSLPKTRTPLEYLKRLVVEDPQTHQVIKPPLFCFRLRIELQVLIKIKSYGQ</sequence>
<proteinExistence type="predicted"/>
<dbReference type="Proteomes" id="UP000237000">
    <property type="component" value="Unassembled WGS sequence"/>
</dbReference>
<evidence type="ECO:0000313" key="1">
    <source>
        <dbReference type="EMBL" id="PON66195.1"/>
    </source>
</evidence>
<organism evidence="1 2">
    <name type="scientific">Trema orientale</name>
    <name type="common">Charcoal tree</name>
    <name type="synonym">Celtis orientalis</name>
    <dbReference type="NCBI Taxonomy" id="63057"/>
    <lineage>
        <taxon>Eukaryota</taxon>
        <taxon>Viridiplantae</taxon>
        <taxon>Streptophyta</taxon>
        <taxon>Embryophyta</taxon>
        <taxon>Tracheophyta</taxon>
        <taxon>Spermatophyta</taxon>
        <taxon>Magnoliopsida</taxon>
        <taxon>eudicotyledons</taxon>
        <taxon>Gunneridae</taxon>
        <taxon>Pentapetalae</taxon>
        <taxon>rosids</taxon>
        <taxon>fabids</taxon>
        <taxon>Rosales</taxon>
        <taxon>Cannabaceae</taxon>
        <taxon>Trema</taxon>
    </lineage>
</organism>
<accession>A0A2P5CYX4</accession>
<dbReference type="AlphaFoldDB" id="A0A2P5CYX4"/>
<keyword evidence="2" id="KW-1185">Reference proteome</keyword>
<protein>
    <submittedName>
        <fullName evidence="1">Uncharacterized protein</fullName>
    </submittedName>
</protein>
<dbReference type="EMBL" id="JXTC01000314">
    <property type="protein sequence ID" value="PON66195.1"/>
    <property type="molecule type" value="Genomic_DNA"/>
</dbReference>
<reference evidence="2" key="1">
    <citation type="submission" date="2016-06" db="EMBL/GenBank/DDBJ databases">
        <title>Parallel loss of symbiosis genes in relatives of nitrogen-fixing non-legume Parasponia.</title>
        <authorList>
            <person name="Van Velzen R."/>
            <person name="Holmer R."/>
            <person name="Bu F."/>
            <person name="Rutten L."/>
            <person name="Van Zeijl A."/>
            <person name="Liu W."/>
            <person name="Santuari L."/>
            <person name="Cao Q."/>
            <person name="Sharma T."/>
            <person name="Shen D."/>
            <person name="Roswanjaya Y."/>
            <person name="Wardhani T."/>
            <person name="Kalhor M.S."/>
            <person name="Jansen J."/>
            <person name="Van den Hoogen J."/>
            <person name="Gungor B."/>
            <person name="Hartog M."/>
            <person name="Hontelez J."/>
            <person name="Verver J."/>
            <person name="Yang W.-C."/>
            <person name="Schijlen E."/>
            <person name="Repin R."/>
            <person name="Schilthuizen M."/>
            <person name="Schranz E."/>
            <person name="Heidstra R."/>
            <person name="Miyata K."/>
            <person name="Fedorova E."/>
            <person name="Kohlen W."/>
            <person name="Bisseling T."/>
            <person name="Smit S."/>
            <person name="Geurts R."/>
        </authorList>
    </citation>
    <scope>NUCLEOTIDE SEQUENCE [LARGE SCALE GENOMIC DNA]</scope>
    <source>
        <strain evidence="2">cv. RG33-2</strain>
    </source>
</reference>
<name>A0A2P5CYX4_TREOI</name>
<gene>
    <name evidence="1" type="ORF">TorRG33x02_268880</name>
</gene>